<feature type="domain" description="Major facilitator superfamily (MFS) profile" evidence="7">
    <location>
        <begin position="19"/>
        <end position="206"/>
    </location>
</feature>
<name>A0ABU5CP03_9BACI</name>
<feature type="transmembrane region" description="Helical" evidence="6">
    <location>
        <begin position="21"/>
        <end position="44"/>
    </location>
</feature>
<evidence type="ECO:0000313" key="8">
    <source>
        <dbReference type="EMBL" id="MDY0407960.1"/>
    </source>
</evidence>
<dbReference type="InterPro" id="IPR011701">
    <property type="entry name" value="MFS"/>
</dbReference>
<feature type="transmembrane region" description="Helical" evidence="6">
    <location>
        <begin position="50"/>
        <end position="71"/>
    </location>
</feature>
<sequence length="206" mass="22149">MPEDKVKKRFNLSNFIEFKALPIALVTVIASLGYAAVLSFLAFFAEEVHLQNAASFFFLVYAVAVLLSRPFTGKLMDMKGANIIVYPALILMAVGLFLLSAAEHGMTLLFAGAIIGLGFGNFQSCAQAIAIKVCEPHRLGLATSTYFIALDFGIGIGPYMLGHVIPFTGYTGLYLAMAVVAIIALIVYVILCGQKTKADEQQIEGV</sequence>
<evidence type="ECO:0000313" key="9">
    <source>
        <dbReference type="Proteomes" id="UP001275315"/>
    </source>
</evidence>
<dbReference type="EMBL" id="JAWDIQ010000001">
    <property type="protein sequence ID" value="MDY0407960.1"/>
    <property type="molecule type" value="Genomic_DNA"/>
</dbReference>
<dbReference type="Proteomes" id="UP001275315">
    <property type="component" value="Unassembled WGS sequence"/>
</dbReference>
<dbReference type="PANTHER" id="PTHR23531">
    <property type="entry name" value="QUINOLENE RESISTANCE PROTEIN NORA"/>
    <property type="match status" value="1"/>
</dbReference>
<accession>A0ABU5CP03</accession>
<evidence type="ECO:0000259" key="7">
    <source>
        <dbReference type="PROSITE" id="PS50850"/>
    </source>
</evidence>
<gene>
    <name evidence="8" type="ORF">RWD45_04210</name>
</gene>
<feature type="transmembrane region" description="Helical" evidence="6">
    <location>
        <begin position="108"/>
        <end position="129"/>
    </location>
</feature>
<evidence type="ECO:0000256" key="6">
    <source>
        <dbReference type="SAM" id="Phobius"/>
    </source>
</evidence>
<keyword evidence="9" id="KW-1185">Reference proteome</keyword>
<dbReference type="InterPro" id="IPR052714">
    <property type="entry name" value="MFS_Exporter"/>
</dbReference>
<dbReference type="SUPFAM" id="SSF103473">
    <property type="entry name" value="MFS general substrate transporter"/>
    <property type="match status" value="1"/>
</dbReference>
<keyword evidence="2" id="KW-0813">Transport</keyword>
<evidence type="ECO:0000256" key="4">
    <source>
        <dbReference type="ARBA" id="ARBA00022989"/>
    </source>
</evidence>
<reference evidence="8 9" key="1">
    <citation type="submission" date="2023-10" db="EMBL/GenBank/DDBJ databases">
        <title>Virgibacillus soli CC-YMP-6 genome.</title>
        <authorList>
            <person name="Miliotis G."/>
            <person name="Sengupta P."/>
            <person name="Hameed A."/>
            <person name="Chuvochina M."/>
            <person name="Mcdonagh F."/>
            <person name="Simpson A.C."/>
            <person name="Singh N.K."/>
            <person name="Rekha P.D."/>
            <person name="Raman K."/>
            <person name="Hugenholtz P."/>
            <person name="Venkateswaran K."/>
        </authorList>
    </citation>
    <scope>NUCLEOTIDE SEQUENCE [LARGE SCALE GENOMIC DNA]</scope>
    <source>
        <strain evidence="8 9">CC-YMP-6</strain>
    </source>
</reference>
<evidence type="ECO:0000256" key="5">
    <source>
        <dbReference type="ARBA" id="ARBA00023136"/>
    </source>
</evidence>
<feature type="transmembrane region" description="Helical" evidence="6">
    <location>
        <begin position="83"/>
        <end position="102"/>
    </location>
</feature>
<proteinExistence type="predicted"/>
<dbReference type="PROSITE" id="PS50850">
    <property type="entry name" value="MFS"/>
    <property type="match status" value="1"/>
</dbReference>
<dbReference type="PANTHER" id="PTHR23531:SF1">
    <property type="entry name" value="QUINOLENE RESISTANCE PROTEIN NORA"/>
    <property type="match status" value="1"/>
</dbReference>
<keyword evidence="5 6" id="KW-0472">Membrane</keyword>
<dbReference type="RefSeq" id="WP_320378731.1">
    <property type="nucleotide sequence ID" value="NZ_JAWDIQ010000001.1"/>
</dbReference>
<feature type="transmembrane region" description="Helical" evidence="6">
    <location>
        <begin position="141"/>
        <end position="161"/>
    </location>
</feature>
<feature type="transmembrane region" description="Helical" evidence="6">
    <location>
        <begin position="173"/>
        <end position="191"/>
    </location>
</feature>
<comment type="caution">
    <text evidence="8">The sequence shown here is derived from an EMBL/GenBank/DDBJ whole genome shotgun (WGS) entry which is preliminary data.</text>
</comment>
<dbReference type="Gene3D" id="1.20.1250.20">
    <property type="entry name" value="MFS general substrate transporter like domains"/>
    <property type="match status" value="1"/>
</dbReference>
<keyword evidence="3 6" id="KW-0812">Transmembrane</keyword>
<evidence type="ECO:0000256" key="3">
    <source>
        <dbReference type="ARBA" id="ARBA00022692"/>
    </source>
</evidence>
<dbReference type="Pfam" id="PF07690">
    <property type="entry name" value="MFS_1"/>
    <property type="match status" value="1"/>
</dbReference>
<evidence type="ECO:0000256" key="1">
    <source>
        <dbReference type="ARBA" id="ARBA00004651"/>
    </source>
</evidence>
<comment type="subcellular location">
    <subcellularLocation>
        <location evidence="1">Cell membrane</location>
        <topology evidence="1">Multi-pass membrane protein</topology>
    </subcellularLocation>
</comment>
<organism evidence="8 9">
    <name type="scientific">Paracerasibacillus soli</name>
    <dbReference type="NCBI Taxonomy" id="480284"/>
    <lineage>
        <taxon>Bacteria</taxon>
        <taxon>Bacillati</taxon>
        <taxon>Bacillota</taxon>
        <taxon>Bacilli</taxon>
        <taxon>Bacillales</taxon>
        <taxon>Bacillaceae</taxon>
        <taxon>Paracerasibacillus</taxon>
    </lineage>
</organism>
<protein>
    <submittedName>
        <fullName evidence="8">MFS transporter</fullName>
    </submittedName>
</protein>
<evidence type="ECO:0000256" key="2">
    <source>
        <dbReference type="ARBA" id="ARBA00022448"/>
    </source>
</evidence>
<dbReference type="InterPro" id="IPR020846">
    <property type="entry name" value="MFS_dom"/>
</dbReference>
<keyword evidence="4 6" id="KW-1133">Transmembrane helix</keyword>
<dbReference type="InterPro" id="IPR036259">
    <property type="entry name" value="MFS_trans_sf"/>
</dbReference>